<feature type="DNA-binding region" description="Homeobox" evidence="5">
    <location>
        <begin position="159"/>
        <end position="218"/>
    </location>
</feature>
<dbReference type="InterPro" id="IPR017970">
    <property type="entry name" value="Homeobox_CS"/>
</dbReference>
<proteinExistence type="predicted"/>
<dbReference type="SMART" id="SM00389">
    <property type="entry name" value="HOX"/>
    <property type="match status" value="1"/>
</dbReference>
<evidence type="ECO:0000256" key="4">
    <source>
        <dbReference type="ARBA" id="ARBA00023242"/>
    </source>
</evidence>
<gene>
    <name evidence="8" type="ORF">KUTeg_005286</name>
</gene>
<dbReference type="PANTHER" id="PTHR24339:SF67">
    <property type="entry name" value="GNOT1 HOMEODOMAIN PROTEIN-RELATED"/>
    <property type="match status" value="1"/>
</dbReference>
<evidence type="ECO:0000256" key="3">
    <source>
        <dbReference type="ARBA" id="ARBA00023155"/>
    </source>
</evidence>
<dbReference type="EMBL" id="JARBDR010000246">
    <property type="protein sequence ID" value="KAJ8317382.1"/>
    <property type="molecule type" value="Genomic_DNA"/>
</dbReference>
<keyword evidence="4 5" id="KW-0539">Nucleus</keyword>
<dbReference type="InterPro" id="IPR050877">
    <property type="entry name" value="EMX-VAX-Noto_Homeobox_TFs"/>
</dbReference>
<keyword evidence="2 5" id="KW-0238">DNA-binding</keyword>
<comment type="caution">
    <text evidence="8">The sequence shown here is derived from an EMBL/GenBank/DDBJ whole genome shotgun (WGS) entry which is preliminary data.</text>
</comment>
<evidence type="ECO:0000313" key="8">
    <source>
        <dbReference type="EMBL" id="KAJ8317382.1"/>
    </source>
</evidence>
<evidence type="ECO:0000259" key="7">
    <source>
        <dbReference type="PROSITE" id="PS50071"/>
    </source>
</evidence>
<keyword evidence="3 5" id="KW-0371">Homeobox</keyword>
<dbReference type="SUPFAM" id="SSF46689">
    <property type="entry name" value="Homeodomain-like"/>
    <property type="match status" value="1"/>
</dbReference>
<evidence type="ECO:0000313" key="9">
    <source>
        <dbReference type="Proteomes" id="UP001217089"/>
    </source>
</evidence>
<dbReference type="Proteomes" id="UP001217089">
    <property type="component" value="Unassembled WGS sequence"/>
</dbReference>
<sequence>MNTNVHQPQHFPFPHGFWPFAATCGMKSLEMNVHPAFMHTPYPSFPMPCTTSLSPLHPGNRSKSDSFTIDAILSRDRVDDVQVLSPGVKSPNYNEKDSYKKDSVLSVRRHQRLYENSHPYLVREKSTTPIKRVTDVLKIKVDKDGKKSPEGSEWKQAKGKRIRTIFTPEQLERLEAEFEKQQYMVGTERYYLACSLNLSEAQVKVWFQNRRIKWRKQNLEQQQAKLAKFDLFKDVDAESDSGLSEIETEVNALERMKQIHKSEFCLD</sequence>
<dbReference type="InterPro" id="IPR001356">
    <property type="entry name" value="HD"/>
</dbReference>
<comment type="subcellular location">
    <subcellularLocation>
        <location evidence="1 5 6">Nucleus</location>
    </subcellularLocation>
</comment>
<dbReference type="InterPro" id="IPR009057">
    <property type="entry name" value="Homeodomain-like_sf"/>
</dbReference>
<dbReference type="PANTHER" id="PTHR24339">
    <property type="entry name" value="HOMEOBOX PROTEIN EMX-RELATED"/>
    <property type="match status" value="1"/>
</dbReference>
<dbReference type="CDD" id="cd00086">
    <property type="entry name" value="homeodomain"/>
    <property type="match status" value="1"/>
</dbReference>
<dbReference type="PROSITE" id="PS00027">
    <property type="entry name" value="HOMEOBOX_1"/>
    <property type="match status" value="1"/>
</dbReference>
<reference evidence="8 9" key="1">
    <citation type="submission" date="2022-12" db="EMBL/GenBank/DDBJ databases">
        <title>Chromosome-level genome of Tegillarca granosa.</title>
        <authorList>
            <person name="Kim J."/>
        </authorList>
    </citation>
    <scope>NUCLEOTIDE SEQUENCE [LARGE SCALE GENOMIC DNA]</scope>
    <source>
        <strain evidence="8">Teg-2019</strain>
        <tissue evidence="8">Adductor muscle</tissue>
    </source>
</reference>
<accession>A0ABQ9FN78</accession>
<name>A0ABQ9FN78_TEGGR</name>
<evidence type="ECO:0000256" key="5">
    <source>
        <dbReference type="PROSITE-ProRule" id="PRU00108"/>
    </source>
</evidence>
<dbReference type="Pfam" id="PF00046">
    <property type="entry name" value="Homeodomain"/>
    <property type="match status" value="1"/>
</dbReference>
<keyword evidence="9" id="KW-1185">Reference proteome</keyword>
<organism evidence="8 9">
    <name type="scientific">Tegillarca granosa</name>
    <name type="common">Malaysian cockle</name>
    <name type="synonym">Anadara granosa</name>
    <dbReference type="NCBI Taxonomy" id="220873"/>
    <lineage>
        <taxon>Eukaryota</taxon>
        <taxon>Metazoa</taxon>
        <taxon>Spiralia</taxon>
        <taxon>Lophotrochozoa</taxon>
        <taxon>Mollusca</taxon>
        <taxon>Bivalvia</taxon>
        <taxon>Autobranchia</taxon>
        <taxon>Pteriomorphia</taxon>
        <taxon>Arcoida</taxon>
        <taxon>Arcoidea</taxon>
        <taxon>Arcidae</taxon>
        <taxon>Tegillarca</taxon>
    </lineage>
</organism>
<protein>
    <recommendedName>
        <fullName evidence="7">Homeobox domain-containing protein</fullName>
    </recommendedName>
</protein>
<evidence type="ECO:0000256" key="2">
    <source>
        <dbReference type="ARBA" id="ARBA00023125"/>
    </source>
</evidence>
<feature type="domain" description="Homeobox" evidence="7">
    <location>
        <begin position="157"/>
        <end position="217"/>
    </location>
</feature>
<dbReference type="Gene3D" id="1.10.10.60">
    <property type="entry name" value="Homeodomain-like"/>
    <property type="match status" value="1"/>
</dbReference>
<evidence type="ECO:0000256" key="6">
    <source>
        <dbReference type="RuleBase" id="RU000682"/>
    </source>
</evidence>
<evidence type="ECO:0000256" key="1">
    <source>
        <dbReference type="ARBA" id="ARBA00004123"/>
    </source>
</evidence>
<dbReference type="PROSITE" id="PS50071">
    <property type="entry name" value="HOMEOBOX_2"/>
    <property type="match status" value="1"/>
</dbReference>